<reference evidence="1 2" key="1">
    <citation type="submission" date="2020-05" db="EMBL/GenBank/DDBJ databases">
        <authorList>
            <person name="Khan S.A."/>
            <person name="Jeon C.O."/>
            <person name="Chun B.H."/>
        </authorList>
    </citation>
    <scope>NUCLEOTIDE SEQUENCE [LARGE SCALE GENOMIC DNA]</scope>
    <source>
        <strain evidence="1 2">B156</strain>
    </source>
</reference>
<keyword evidence="2" id="KW-1185">Reference proteome</keyword>
<gene>
    <name evidence="1" type="ORF">HK415_09590</name>
</gene>
<proteinExistence type="predicted"/>
<evidence type="ECO:0000313" key="2">
    <source>
        <dbReference type="Proteomes" id="UP000552954"/>
    </source>
</evidence>
<dbReference type="Proteomes" id="UP000552954">
    <property type="component" value="Unassembled WGS sequence"/>
</dbReference>
<accession>A0A849KAB1</accession>
<evidence type="ECO:0000313" key="1">
    <source>
        <dbReference type="EMBL" id="NNU43354.1"/>
    </source>
</evidence>
<protein>
    <submittedName>
        <fullName evidence="1">Uncharacterized protein</fullName>
    </submittedName>
</protein>
<dbReference type="AlphaFoldDB" id="A0A849KAB1"/>
<dbReference type="RefSeq" id="WP_171558480.1">
    <property type="nucleotide sequence ID" value="NZ_JABFCS010000001.1"/>
</dbReference>
<reference evidence="1 2" key="2">
    <citation type="submission" date="2020-06" db="EMBL/GenBank/DDBJ databases">
        <title>Ramlibacter rhizophilus sp. nov., isolated from rhizosphere soil of national flower Mugunghwa from South Korea.</title>
        <authorList>
            <person name="Zheng-Fei Y."/>
            <person name="Huan T."/>
        </authorList>
    </citation>
    <scope>NUCLEOTIDE SEQUENCE [LARGE SCALE GENOMIC DNA]</scope>
    <source>
        <strain evidence="1 2">B156</strain>
    </source>
</reference>
<organism evidence="1 2">
    <name type="scientific">Ramlibacter montanisoli</name>
    <dbReference type="NCBI Taxonomy" id="2732512"/>
    <lineage>
        <taxon>Bacteria</taxon>
        <taxon>Pseudomonadati</taxon>
        <taxon>Pseudomonadota</taxon>
        <taxon>Betaproteobacteria</taxon>
        <taxon>Burkholderiales</taxon>
        <taxon>Comamonadaceae</taxon>
        <taxon>Ramlibacter</taxon>
    </lineage>
</organism>
<name>A0A849KAB1_9BURK</name>
<dbReference type="EMBL" id="JABFCS010000001">
    <property type="protein sequence ID" value="NNU43354.1"/>
    <property type="molecule type" value="Genomic_DNA"/>
</dbReference>
<sequence length="58" mass="6213">MLFHHGWCSVASGAGNTVSQSARTASFFFWTVSRSSNATRKKAGGPPNWAYLVAEAHA</sequence>
<comment type="caution">
    <text evidence="1">The sequence shown here is derived from an EMBL/GenBank/DDBJ whole genome shotgun (WGS) entry which is preliminary data.</text>
</comment>